<dbReference type="RefSeq" id="WP_172156656.1">
    <property type="nucleotide sequence ID" value="NZ_CP053564.1"/>
</dbReference>
<organism evidence="2 3">
    <name type="scientific">Pseudonocardia broussonetiae</name>
    <dbReference type="NCBI Taxonomy" id="2736640"/>
    <lineage>
        <taxon>Bacteria</taxon>
        <taxon>Bacillati</taxon>
        <taxon>Actinomycetota</taxon>
        <taxon>Actinomycetes</taxon>
        <taxon>Pseudonocardiales</taxon>
        <taxon>Pseudonocardiaceae</taxon>
        <taxon>Pseudonocardia</taxon>
    </lineage>
</organism>
<dbReference type="GO" id="GO:0016740">
    <property type="term" value="F:transferase activity"/>
    <property type="evidence" value="ECO:0007669"/>
    <property type="project" value="UniProtKB-KW"/>
</dbReference>
<dbReference type="InterPro" id="IPR002575">
    <property type="entry name" value="Aminoglycoside_PTrfase"/>
</dbReference>
<keyword evidence="2" id="KW-0808">Transferase</keyword>
<dbReference type="Gene3D" id="3.90.1200.10">
    <property type="match status" value="1"/>
</dbReference>
<dbReference type="KEGG" id="pbro:HOP40_09160"/>
<feature type="domain" description="Aminoglycoside phosphotransferase" evidence="1">
    <location>
        <begin position="29"/>
        <end position="254"/>
    </location>
</feature>
<name>A0A6M6JDC0_9PSEU</name>
<dbReference type="PANTHER" id="PTHR21310">
    <property type="entry name" value="AMINOGLYCOSIDE PHOSPHOTRANSFERASE-RELATED-RELATED"/>
    <property type="match status" value="1"/>
</dbReference>
<dbReference type="PANTHER" id="PTHR21310:SF42">
    <property type="entry name" value="BIFUNCTIONAL AAC_APH"/>
    <property type="match status" value="1"/>
</dbReference>
<reference evidence="2 3" key="1">
    <citation type="submission" date="2020-05" db="EMBL/GenBank/DDBJ databases">
        <authorList>
            <person name="Mo P."/>
        </authorList>
    </citation>
    <scope>NUCLEOTIDE SEQUENCE [LARGE SCALE GENOMIC DNA]</scope>
    <source>
        <strain evidence="2 3">Gen01</strain>
    </source>
</reference>
<dbReference type="Pfam" id="PF01636">
    <property type="entry name" value="APH"/>
    <property type="match status" value="1"/>
</dbReference>
<keyword evidence="3" id="KW-1185">Reference proteome</keyword>
<protein>
    <submittedName>
        <fullName evidence="2">Aminoglycoside phosphotransferase family protein</fullName>
    </submittedName>
</protein>
<proteinExistence type="predicted"/>
<sequence>MIDEHLARRLVAAQFPRWAHLPVVPVAIGGVDNRTFRLGDDLTVRMPSAAGYAAQVAKEQRWLPHLAPRLPLPVPVPVAVGRPGPGYPHPWSVLRWIDGETATAGRIDDMTAFARDVAAFLVALRGIDATGGPPPGPHNFHRGGDLAVYAEETDAAVERLHGRVDAGAARAVLADALTARWDGPPVWFHGDVAVGNLLVRDGRLAAVIDFGSSGVGDPACDAVLAWTLFTGPARAAYRAGLGVDDGTWARGRGWALWKALIVLADDPDDAGTRRVLDEVLADQAPT</sequence>
<accession>A0A6M6JDC0</accession>
<dbReference type="EMBL" id="CP053564">
    <property type="protein sequence ID" value="QJY45948.1"/>
    <property type="molecule type" value="Genomic_DNA"/>
</dbReference>
<dbReference type="InterPro" id="IPR051678">
    <property type="entry name" value="AGP_Transferase"/>
</dbReference>
<dbReference type="Gene3D" id="3.30.200.20">
    <property type="entry name" value="Phosphorylase Kinase, domain 1"/>
    <property type="match status" value="1"/>
</dbReference>
<evidence type="ECO:0000313" key="2">
    <source>
        <dbReference type="EMBL" id="QJY45948.1"/>
    </source>
</evidence>
<dbReference type="Proteomes" id="UP000505377">
    <property type="component" value="Chromosome"/>
</dbReference>
<evidence type="ECO:0000313" key="3">
    <source>
        <dbReference type="Proteomes" id="UP000505377"/>
    </source>
</evidence>
<gene>
    <name evidence="2" type="ORF">HOP40_09160</name>
</gene>
<evidence type="ECO:0000259" key="1">
    <source>
        <dbReference type="Pfam" id="PF01636"/>
    </source>
</evidence>
<dbReference type="InterPro" id="IPR011009">
    <property type="entry name" value="Kinase-like_dom_sf"/>
</dbReference>
<dbReference type="SUPFAM" id="SSF56112">
    <property type="entry name" value="Protein kinase-like (PK-like)"/>
    <property type="match status" value="1"/>
</dbReference>
<dbReference type="AlphaFoldDB" id="A0A6M6JDC0"/>
<dbReference type="CDD" id="cd05155">
    <property type="entry name" value="APH_ChoK_like_1"/>
    <property type="match status" value="1"/>
</dbReference>